<dbReference type="Proteomes" id="UP001470230">
    <property type="component" value="Unassembled WGS sequence"/>
</dbReference>
<feature type="compositionally biased region" description="Polar residues" evidence="1">
    <location>
        <begin position="2388"/>
        <end position="2405"/>
    </location>
</feature>
<keyword evidence="4" id="KW-1185">Reference proteome</keyword>
<feature type="region of interest" description="Disordered" evidence="1">
    <location>
        <begin position="2388"/>
        <end position="2421"/>
    </location>
</feature>
<evidence type="ECO:0000259" key="2">
    <source>
        <dbReference type="PROSITE" id="PS50197"/>
    </source>
</evidence>
<evidence type="ECO:0000313" key="3">
    <source>
        <dbReference type="EMBL" id="KAK8871025.1"/>
    </source>
</evidence>
<organism evidence="3 4">
    <name type="scientific">Tritrichomonas musculus</name>
    <dbReference type="NCBI Taxonomy" id="1915356"/>
    <lineage>
        <taxon>Eukaryota</taxon>
        <taxon>Metamonada</taxon>
        <taxon>Parabasalia</taxon>
        <taxon>Tritrichomonadida</taxon>
        <taxon>Tritrichomonadidae</taxon>
        <taxon>Tritrichomonas</taxon>
    </lineage>
</organism>
<evidence type="ECO:0000313" key="4">
    <source>
        <dbReference type="Proteomes" id="UP001470230"/>
    </source>
</evidence>
<protein>
    <recommendedName>
        <fullName evidence="2">BEACH domain-containing protein</fullName>
    </recommendedName>
</protein>
<comment type="caution">
    <text evidence="3">The sequence shown here is derived from an EMBL/GenBank/DDBJ whole genome shotgun (WGS) entry which is preliminary data.</text>
</comment>
<dbReference type="InterPro" id="IPR050865">
    <property type="entry name" value="BEACH_Domain"/>
</dbReference>
<dbReference type="SUPFAM" id="SSF101898">
    <property type="entry name" value="NHL repeat"/>
    <property type="match status" value="1"/>
</dbReference>
<reference evidence="3 4" key="1">
    <citation type="submission" date="2024-04" db="EMBL/GenBank/DDBJ databases">
        <title>Tritrichomonas musculus Genome.</title>
        <authorList>
            <person name="Alves-Ferreira E."/>
            <person name="Grigg M."/>
            <person name="Lorenzi H."/>
            <person name="Galac M."/>
        </authorList>
    </citation>
    <scope>NUCLEOTIDE SEQUENCE [LARGE SCALE GENOMIC DNA]</scope>
    <source>
        <strain evidence="3 4">EAF2021</strain>
    </source>
</reference>
<dbReference type="PANTHER" id="PTHR13743:SF161">
    <property type="entry name" value="BEIGE_BEACH DOMAIN CONTAINING PROTEIN"/>
    <property type="match status" value="1"/>
</dbReference>
<dbReference type="InterPro" id="IPR000409">
    <property type="entry name" value="BEACH_dom"/>
</dbReference>
<gene>
    <name evidence="3" type="ORF">M9Y10_008938</name>
</gene>
<feature type="domain" description="BEACH" evidence="2">
    <location>
        <begin position="1926"/>
        <end position="1996"/>
    </location>
</feature>
<dbReference type="InterPro" id="IPR031570">
    <property type="entry name" value="NBEA/BDCP_DUF4704"/>
</dbReference>
<dbReference type="Gene3D" id="1.10.1540.10">
    <property type="entry name" value="BEACH domain"/>
    <property type="match status" value="2"/>
</dbReference>
<sequence length="2726" mass="314384">MMINIKSSFSTKLIVDILAIKFSTKSLPNDLKSDMIQEIKNIEFPKISQYDIQQIQDQANEEKTKVILTNLFLKFQYNITLLNDIGTLDILNMHSINYTALIVMYSYISWIIHIEDLKETKEVKPLLSALLFVTKSQYSNILMNITISVISEFCLYDDEMNIYDLMPIIWEYVNQYQCYDLVINVIKHVFKDQNNPEFHHFMDDLVQFIDKRFSDKAVIQILQQFNRFTHIFNINSLKYLIKISDIVKKQILPLVIPVFPIAIFDISKTLPPIVIKNPNKSLEAVDCYQNSSLVIGEFEFSKVQTLPNGFDPSFSISFPKLIDLSTFFPENLSQLYSQIAGIIQNDDTLIDIFISSFFKTVDENDSSDQGEFNMINHFAFLFICNEINKNAIRTISIKPENAIRFFQHEIFDYSVSIFNYQNNEYSEFYQKINTLRSISLDYILYDDALSIETILVSNAYNYPNFIAELFFRLSKMSSILVHCIIKNPKLIKAIINLAISYHHLEITIESDNKSSIRNARISIFVTLAHLFSDHMMLILFFNDALFLNTFFIFLFEEPVRPFILSTMKLLMSKLNIPLPTEFPSMLYRVFNILNLNLSGHRHLLLLNDLISTLNAGLTYRQKELFEFRETCKILCQTMVKINISESDLELSKKIFKETISFLILMSPFFEISALEIDALIACVLSFNDQEFIDSLFSTFISLLAGQPVSPNSTNIVILQPQIFTLLIRIFYSTSNLTKILKFIYNVISFTPKNLQKCWNINLDLFILKYLENAKKTNELSDDEVQAFLDLYSLLSLQNSSSQSVLSYISLLSPIDSNHVSKYHLKFIETMDQMVIESSKMPRSTFPLNGRVMHVASSSDPKGKVDFSAIEKGFSVAFWIFVEPTLECNRIFSLKIGDKMKIGIVFTNNGFLVYQRENHITNTKSIPEELKLHTWTFCAFTFTKTNQRIIVQYLLKQTMNEARTMNIVPIENFRGQVNSKKASLKLGGFYQLMPLSTSNSQGFLDSQSSLTPRSNSVDSSTSSFQNGTNSPCRLGSFGLFKLMEIDKFIEIARINLQNSSNLPLKPIVYVNDYSEYDETVANGFVDVLACQSGVNMLLPLFLQNDMKTFDDKPFHLSLETIITLLMHVLTYSIEAQTNFFQSKGFNIIAQLLTDRWTSYFTIKTHNLLYQILLSIQYEPLQQQIFDEVMTNFTFIQKLDPDLHFRIVKHWPPLFSSFSSIAQNFSSFEDIMVILRLFYWYKPVQTQYIKYVELRSDKLKVEQIRHIIFGLLFTYASESFQFTHFQCIISHILSCPELDQIREMIAFLTKVFSETPDSIEFNVECEPLIALISYFIRYPDENIRIQVLNFFIILHHVKKISDVFFLCQLDALAFILPDHAKSRVLFDFLIDNVESEPLLLNLCCYLAVYFKDASFMHQKKIKFNSSRFWAVMPLFVSIYVDESVTDLILESGINDLCDIFIQYDIFFERSKSFESVFYDKLLGLRQKDLNINNILELCKRIILFTTSSNEKTIHSSSFSLFDKNNNENSESAKNDEKLNIDSVLKFFKKDFKLPQLKFHVQFDDDESWSHLKLAILCLSLFEKHFSQQFLSFDLLLCSFLQAANFNGISDHLKSLNLNEKDLSECESVVLPLLNYHSTKETKKEINIFNSTTYSKSQYNPLLLQSKYNLLVFQMAPKLYLRKLQELFNELSMYQKRILDHCEFMNQINMSKYVVYSTKQNKQFLERQKFQNDSNMRSWRHLWSALSIERAPWHVDSNDGTIFSRDVCACFGLAPVKLRKHLPYTMKKEEEEEEIDDNSESPVKSRFSSKRGIIFDSICYLLVIEEIDDQKRRKKGNFELYKSCIKIRMLENYRSGKVFIIPLSSLKYVFRRPNNGVHFFTEFGFSFHIEFPNEKQKSDNNELQVKIMKIIYQNLMKCPDKSFLLYQFSDNKSFFKILPFLEKWKSGKMSNYEYILMLNHCSGRSFNDISRYPVFPWILNNYTNDPDKLLNSANIRDFSTTPESKMNLTKLAVLTYLNKLEPYKSLFDEFKSSSTDQNNKFCECHSMDEMVNYAKEHNLEFIPEFYSMPEFFSTFDQISSENLTQEKKFVFPLWSNSSPIEFVYNHRKILESPNITAVIHNWFTGTFKDELFECPHPPASVLERERLPVLKSHFEMSLGEVGFVAGIIAEDESPLVFTLKLLNEEGKLYQTKLSLKKLITVTDGNRSTDYNSSSEGYLSDHDEIICDYDNEVNNNNSNNSSKQGSYSIYSNYKKGFHFSFPRINEMESSIGSGSSRHATKKRKISACSSSFNSHFSPDFTRISSFDNLKYATSFTQPELTTMKTPLVVGRLWNQAKFGSSYVTSSDGKFYLARGQYVTAIDLSAKKIHKINISGSTITTLASPGTSTIIENSPSASASTSTFNMTASKVTPKRNSEIQSGINSRDSSLTNLQLNSGGCHQRPRAISAGDSLSCMYMHSPSSRSNSCDSDNCSFGSDCESPRNCNDNDHHDSSSASFNSVRCLAANGIWMAVGRDNASVSLVCNLRSVVTIQSYRSSVSACAVSQTFNILACGTLDGALIIYTKDAGKIIKVVDLTKFSNNIKNDIKNKNIENLTKRNFDVNFSTGGVTPKKIIISPTWGFIVVFCDEIDLGVLKHFVCIFTINGQFIRKVDISIEIDYWACWASYSGFDYIVFVSETGHVFINEVFYMNNKQPLFNCRDRIVTSYFSKETSTLVLVTSGGNVIFIPIEF</sequence>
<feature type="region of interest" description="Disordered" evidence="1">
    <location>
        <begin position="1002"/>
        <end position="1026"/>
    </location>
</feature>
<accession>A0ABR2IZG6</accession>
<dbReference type="Pfam" id="PF02138">
    <property type="entry name" value="Beach"/>
    <property type="match status" value="2"/>
</dbReference>
<evidence type="ECO:0000256" key="1">
    <source>
        <dbReference type="SAM" id="MobiDB-lite"/>
    </source>
</evidence>
<proteinExistence type="predicted"/>
<dbReference type="Pfam" id="PF15787">
    <property type="entry name" value="DUF4704"/>
    <property type="match status" value="1"/>
</dbReference>
<name>A0ABR2IZG6_9EUKA</name>
<dbReference type="InterPro" id="IPR036372">
    <property type="entry name" value="BEACH_dom_sf"/>
</dbReference>
<dbReference type="PANTHER" id="PTHR13743">
    <property type="entry name" value="BEIGE/BEACH-RELATED"/>
    <property type="match status" value="1"/>
</dbReference>
<dbReference type="EMBL" id="JAPFFF010000014">
    <property type="protein sequence ID" value="KAK8871025.1"/>
    <property type="molecule type" value="Genomic_DNA"/>
</dbReference>
<dbReference type="SUPFAM" id="SSF81837">
    <property type="entry name" value="BEACH domain"/>
    <property type="match status" value="1"/>
</dbReference>
<dbReference type="SMART" id="SM01026">
    <property type="entry name" value="Beach"/>
    <property type="match status" value="1"/>
</dbReference>
<dbReference type="PROSITE" id="PS50197">
    <property type="entry name" value="BEACH"/>
    <property type="match status" value="1"/>
</dbReference>